<protein>
    <submittedName>
        <fullName evidence="2">Uncharacterized protein</fullName>
    </submittedName>
</protein>
<sequence>MARPINGVARSAVATSSSSMMTTITLENPEMSSSSSSSSQAQAQAQSSVLILKMKKKVSWKEARWITSLCRRRAPRNAELQRLGVTEK</sequence>
<gene>
    <name evidence="2" type="ORF">FEM48_Zijuj04G0062500</name>
</gene>
<feature type="region of interest" description="Disordered" evidence="1">
    <location>
        <begin position="1"/>
        <end position="40"/>
    </location>
</feature>
<proteinExistence type="predicted"/>
<comment type="caution">
    <text evidence="2">The sequence shown here is derived from an EMBL/GenBank/DDBJ whole genome shotgun (WGS) entry which is preliminary data.</text>
</comment>
<evidence type="ECO:0000256" key="1">
    <source>
        <dbReference type="SAM" id="MobiDB-lite"/>
    </source>
</evidence>
<dbReference type="EMBL" id="JAEACU010000004">
    <property type="protein sequence ID" value="KAH7532816.1"/>
    <property type="molecule type" value="Genomic_DNA"/>
</dbReference>
<reference evidence="2" key="1">
    <citation type="journal article" date="2021" name="Front. Plant Sci.">
        <title>Chromosome-Scale Genome Assembly for Chinese Sour Jujube and Insights Into Its Genome Evolution and Domestication Signature.</title>
        <authorList>
            <person name="Shen L.-Y."/>
            <person name="Luo H."/>
            <person name="Wang X.-L."/>
            <person name="Wang X.-M."/>
            <person name="Qiu X.-J."/>
            <person name="Liu H."/>
            <person name="Zhou S.-S."/>
            <person name="Jia K.-H."/>
            <person name="Nie S."/>
            <person name="Bao Y.-T."/>
            <person name="Zhang R.-G."/>
            <person name="Yun Q.-Z."/>
            <person name="Chai Y.-H."/>
            <person name="Lu J.-Y."/>
            <person name="Li Y."/>
            <person name="Zhao S.-W."/>
            <person name="Mao J.-F."/>
            <person name="Jia S.-G."/>
            <person name="Mao Y.-M."/>
        </authorList>
    </citation>
    <scope>NUCLEOTIDE SEQUENCE</scope>
    <source>
        <strain evidence="2">AT0</strain>
        <tissue evidence="2">Leaf</tissue>
    </source>
</reference>
<evidence type="ECO:0000313" key="3">
    <source>
        <dbReference type="Proteomes" id="UP000813462"/>
    </source>
</evidence>
<feature type="compositionally biased region" description="Low complexity" evidence="1">
    <location>
        <begin position="15"/>
        <end position="25"/>
    </location>
</feature>
<name>A0A978VI97_ZIZJJ</name>
<accession>A0A978VI97</accession>
<dbReference type="Proteomes" id="UP000813462">
    <property type="component" value="Unassembled WGS sequence"/>
</dbReference>
<dbReference type="AlphaFoldDB" id="A0A978VI97"/>
<organism evidence="2 3">
    <name type="scientific">Ziziphus jujuba var. spinosa</name>
    <dbReference type="NCBI Taxonomy" id="714518"/>
    <lineage>
        <taxon>Eukaryota</taxon>
        <taxon>Viridiplantae</taxon>
        <taxon>Streptophyta</taxon>
        <taxon>Embryophyta</taxon>
        <taxon>Tracheophyta</taxon>
        <taxon>Spermatophyta</taxon>
        <taxon>Magnoliopsida</taxon>
        <taxon>eudicotyledons</taxon>
        <taxon>Gunneridae</taxon>
        <taxon>Pentapetalae</taxon>
        <taxon>rosids</taxon>
        <taxon>fabids</taxon>
        <taxon>Rosales</taxon>
        <taxon>Rhamnaceae</taxon>
        <taxon>Paliureae</taxon>
        <taxon>Ziziphus</taxon>
    </lineage>
</organism>
<evidence type="ECO:0000313" key="2">
    <source>
        <dbReference type="EMBL" id="KAH7532816.1"/>
    </source>
</evidence>